<dbReference type="EMBL" id="JAWJWE010000006">
    <property type="protein sequence ID" value="KAK6633066.1"/>
    <property type="molecule type" value="Genomic_DNA"/>
</dbReference>
<gene>
    <name evidence="2" type="ORF">RUM43_012809</name>
</gene>
<dbReference type="Proteomes" id="UP001372834">
    <property type="component" value="Unassembled WGS sequence"/>
</dbReference>
<protein>
    <submittedName>
        <fullName evidence="2">Uncharacterized protein</fullName>
    </submittedName>
</protein>
<dbReference type="AlphaFoldDB" id="A0AAN8NYJ3"/>
<feature type="region of interest" description="Disordered" evidence="1">
    <location>
        <begin position="99"/>
        <end position="118"/>
    </location>
</feature>
<proteinExistence type="predicted"/>
<sequence length="118" mass="13258">MDVAGSKKRTNKDGDNSTSSQNRKADRSNNFSFKQTKRNKLKEKRGTAVHHFFLFFGPFLFGLGEKTARNGLATNQPLIRASSLEMQCEMVGFSQECLLTGSSKRSPQDPSDPKRKKE</sequence>
<name>A0AAN8NYJ3_POLSC</name>
<feature type="compositionally biased region" description="Polar residues" evidence="1">
    <location>
        <begin position="16"/>
        <end position="34"/>
    </location>
</feature>
<evidence type="ECO:0000256" key="1">
    <source>
        <dbReference type="SAM" id="MobiDB-lite"/>
    </source>
</evidence>
<feature type="compositionally biased region" description="Basic residues" evidence="1">
    <location>
        <begin position="1"/>
        <end position="10"/>
    </location>
</feature>
<reference evidence="2 3" key="1">
    <citation type="submission" date="2023-10" db="EMBL/GenBank/DDBJ databases">
        <title>Genomes of two closely related lineages of the louse Polyplax serrata with different host specificities.</title>
        <authorList>
            <person name="Martinu J."/>
            <person name="Tarabai H."/>
            <person name="Stefka J."/>
            <person name="Hypsa V."/>
        </authorList>
    </citation>
    <scope>NUCLEOTIDE SEQUENCE [LARGE SCALE GENOMIC DNA]</scope>
    <source>
        <strain evidence="2">HR10_N</strain>
    </source>
</reference>
<evidence type="ECO:0000313" key="2">
    <source>
        <dbReference type="EMBL" id="KAK6633066.1"/>
    </source>
</evidence>
<feature type="compositionally biased region" description="Polar residues" evidence="1">
    <location>
        <begin position="100"/>
        <end position="109"/>
    </location>
</feature>
<evidence type="ECO:0000313" key="3">
    <source>
        <dbReference type="Proteomes" id="UP001372834"/>
    </source>
</evidence>
<organism evidence="2 3">
    <name type="scientific">Polyplax serrata</name>
    <name type="common">Common mouse louse</name>
    <dbReference type="NCBI Taxonomy" id="468196"/>
    <lineage>
        <taxon>Eukaryota</taxon>
        <taxon>Metazoa</taxon>
        <taxon>Ecdysozoa</taxon>
        <taxon>Arthropoda</taxon>
        <taxon>Hexapoda</taxon>
        <taxon>Insecta</taxon>
        <taxon>Pterygota</taxon>
        <taxon>Neoptera</taxon>
        <taxon>Paraneoptera</taxon>
        <taxon>Psocodea</taxon>
        <taxon>Troctomorpha</taxon>
        <taxon>Phthiraptera</taxon>
        <taxon>Anoplura</taxon>
        <taxon>Polyplacidae</taxon>
        <taxon>Polyplax</taxon>
    </lineage>
</organism>
<comment type="caution">
    <text evidence="2">The sequence shown here is derived from an EMBL/GenBank/DDBJ whole genome shotgun (WGS) entry which is preliminary data.</text>
</comment>
<accession>A0AAN8NYJ3</accession>
<feature type="region of interest" description="Disordered" evidence="1">
    <location>
        <begin position="1"/>
        <end position="43"/>
    </location>
</feature>